<dbReference type="EMBL" id="JABRWO010000013">
    <property type="protein sequence ID" value="MBA2117213.1"/>
    <property type="molecule type" value="Genomic_DNA"/>
</dbReference>
<organism evidence="1 2">
    <name type="scientific">Bremerella alba</name>
    <dbReference type="NCBI Taxonomy" id="980252"/>
    <lineage>
        <taxon>Bacteria</taxon>
        <taxon>Pseudomonadati</taxon>
        <taxon>Planctomycetota</taxon>
        <taxon>Planctomycetia</taxon>
        <taxon>Pirellulales</taxon>
        <taxon>Pirellulaceae</taxon>
        <taxon>Bremerella</taxon>
    </lineage>
</organism>
<evidence type="ECO:0000313" key="2">
    <source>
        <dbReference type="Proteomes" id="UP000551616"/>
    </source>
</evidence>
<reference evidence="1 2" key="1">
    <citation type="submission" date="2020-05" db="EMBL/GenBank/DDBJ databases">
        <title>Bremerella alba sp. nov., a novel planctomycete isolated from the surface of the macroalga Fucus spiralis.</title>
        <authorList>
            <person name="Godinho O."/>
            <person name="Botelho R."/>
            <person name="Albuquerque L."/>
            <person name="Wiegand S."/>
            <person name="Da Costa M.S."/>
            <person name="Lobo-Da-Cunha A."/>
            <person name="Jogler C."/>
            <person name="Lage O.M."/>
        </authorList>
    </citation>
    <scope>NUCLEOTIDE SEQUENCE [LARGE SCALE GENOMIC DNA]</scope>
    <source>
        <strain evidence="1 2">FF15</strain>
    </source>
</reference>
<accession>A0A7V8V947</accession>
<dbReference type="InterPro" id="IPR029063">
    <property type="entry name" value="SAM-dependent_MTases_sf"/>
</dbReference>
<dbReference type="PANTHER" id="PTHR47473:SF1">
    <property type="entry name" value="METHYLTRANSFERASE DOMAIN-CONTAINING PROTEIN"/>
    <property type="match status" value="1"/>
</dbReference>
<dbReference type="SUPFAM" id="SSF53335">
    <property type="entry name" value="S-adenosyl-L-methionine-dependent methyltransferases"/>
    <property type="match status" value="1"/>
</dbReference>
<evidence type="ECO:0000313" key="1">
    <source>
        <dbReference type="EMBL" id="MBA2117213.1"/>
    </source>
</evidence>
<comment type="caution">
    <text evidence="1">The sequence shown here is derived from an EMBL/GenBank/DDBJ whole genome shotgun (WGS) entry which is preliminary data.</text>
</comment>
<gene>
    <name evidence="1" type="primary">ubiE_5</name>
    <name evidence="1" type="ORF">HOV93_44090</name>
</gene>
<dbReference type="PANTHER" id="PTHR47473">
    <property type="entry name" value="BTA1P"/>
    <property type="match status" value="1"/>
</dbReference>
<dbReference type="Proteomes" id="UP000551616">
    <property type="component" value="Unassembled WGS sequence"/>
</dbReference>
<keyword evidence="1" id="KW-0489">Methyltransferase</keyword>
<proteinExistence type="predicted"/>
<dbReference type="AlphaFoldDB" id="A0A7V8V947"/>
<dbReference type="CDD" id="cd02440">
    <property type="entry name" value="AdoMet_MTases"/>
    <property type="match status" value="1"/>
</dbReference>
<dbReference type="Pfam" id="PF01209">
    <property type="entry name" value="Ubie_methyltran"/>
    <property type="match status" value="1"/>
</dbReference>
<sequence>MRNGLSFHPLTLTFSPTGRGEMKGHLEEHRMSLASDLKVLYHLAVKPVKGDNHAQRLDSFYSGQAGAYDDFRKRLLKGREEMYRSIEPPQDAVWVDMGGGTGSNLEFIADRIGNLKQAYVVDLASSLLKVCDDRIKQRGWSNVKTVEADATAWTPDEGYADVVTFSYSLTMIPDWFAAMENALRILKPGGTIGVVDFYVSRKFPDESLKRHPWFTRSFWPVWFASDNVFPSRDHVPYLQRHFETTNLEENRAKVPYLLWFKTPYYIFTGTKREA</sequence>
<dbReference type="Gene3D" id="3.40.50.150">
    <property type="entry name" value="Vaccinia Virus protein VP39"/>
    <property type="match status" value="1"/>
</dbReference>
<dbReference type="EC" id="2.1.1.163" evidence="1"/>
<keyword evidence="1" id="KW-0808">Transferase</keyword>
<keyword evidence="2" id="KW-1185">Reference proteome</keyword>
<dbReference type="GO" id="GO:0032259">
    <property type="term" value="P:methylation"/>
    <property type="evidence" value="ECO:0007669"/>
    <property type="project" value="UniProtKB-KW"/>
</dbReference>
<dbReference type="GO" id="GO:0043770">
    <property type="term" value="F:demethylmenaquinone methyltransferase activity"/>
    <property type="evidence" value="ECO:0007669"/>
    <property type="project" value="UniProtKB-EC"/>
</dbReference>
<keyword evidence="1" id="KW-0830">Ubiquinone</keyword>
<protein>
    <submittedName>
        <fullName evidence="1">Ubiquinone/menaquinone biosynthesis C-methyltransferase UbiE</fullName>
        <ecNumber evidence="1">2.1.1.163</ecNumber>
    </submittedName>
</protein>
<name>A0A7V8V947_9BACT</name>